<keyword evidence="3" id="KW-1185">Reference proteome</keyword>
<organism evidence="2 3">
    <name type="scientific">Zingiber officinale</name>
    <name type="common">Ginger</name>
    <name type="synonym">Amomum zingiber</name>
    <dbReference type="NCBI Taxonomy" id="94328"/>
    <lineage>
        <taxon>Eukaryota</taxon>
        <taxon>Viridiplantae</taxon>
        <taxon>Streptophyta</taxon>
        <taxon>Embryophyta</taxon>
        <taxon>Tracheophyta</taxon>
        <taxon>Spermatophyta</taxon>
        <taxon>Magnoliopsida</taxon>
        <taxon>Liliopsida</taxon>
        <taxon>Zingiberales</taxon>
        <taxon>Zingiberaceae</taxon>
        <taxon>Zingiber</taxon>
    </lineage>
</organism>
<sequence length="125" mass="13958">MEYDHRPCISPPPTAACPKRKHHHGHSLASCFRSAAGDDGQERAESPRRPPRLFHSKARFCFGGGKHRRRHSTEFTYDALSYALNFDEGSDADSPTGAELLRLRCDTSRPRTFSPRDDGADGFAD</sequence>
<dbReference type="AlphaFoldDB" id="A0A8J5EBU0"/>
<protein>
    <submittedName>
        <fullName evidence="2">Uncharacterized protein</fullName>
    </submittedName>
</protein>
<comment type="caution">
    <text evidence="2">The sequence shown here is derived from an EMBL/GenBank/DDBJ whole genome shotgun (WGS) entry which is preliminary data.</text>
</comment>
<proteinExistence type="predicted"/>
<gene>
    <name evidence="2" type="ORF">ZIOFF_071947</name>
</gene>
<dbReference type="Proteomes" id="UP000734854">
    <property type="component" value="Unassembled WGS sequence"/>
</dbReference>
<feature type="region of interest" description="Disordered" evidence="1">
    <location>
        <begin position="1"/>
        <end position="52"/>
    </location>
</feature>
<dbReference type="EMBL" id="JACMSC010000021">
    <property type="protein sequence ID" value="KAG6470867.1"/>
    <property type="molecule type" value="Genomic_DNA"/>
</dbReference>
<accession>A0A8J5EBU0</accession>
<reference evidence="2 3" key="1">
    <citation type="submission" date="2020-08" db="EMBL/GenBank/DDBJ databases">
        <title>Plant Genome Project.</title>
        <authorList>
            <person name="Zhang R.-G."/>
        </authorList>
    </citation>
    <scope>NUCLEOTIDE SEQUENCE [LARGE SCALE GENOMIC DNA]</scope>
    <source>
        <tissue evidence="2">Rhizome</tissue>
    </source>
</reference>
<evidence type="ECO:0000313" key="3">
    <source>
        <dbReference type="Proteomes" id="UP000734854"/>
    </source>
</evidence>
<name>A0A8J5EBU0_ZINOF</name>
<evidence type="ECO:0000256" key="1">
    <source>
        <dbReference type="SAM" id="MobiDB-lite"/>
    </source>
</evidence>
<evidence type="ECO:0000313" key="2">
    <source>
        <dbReference type="EMBL" id="KAG6470867.1"/>
    </source>
</evidence>